<evidence type="ECO:0000313" key="3">
    <source>
        <dbReference type="Proteomes" id="UP000499080"/>
    </source>
</evidence>
<organism evidence="2 3">
    <name type="scientific">Araneus ventricosus</name>
    <name type="common">Orbweaver spider</name>
    <name type="synonym">Epeira ventricosa</name>
    <dbReference type="NCBI Taxonomy" id="182803"/>
    <lineage>
        <taxon>Eukaryota</taxon>
        <taxon>Metazoa</taxon>
        <taxon>Ecdysozoa</taxon>
        <taxon>Arthropoda</taxon>
        <taxon>Chelicerata</taxon>
        <taxon>Arachnida</taxon>
        <taxon>Araneae</taxon>
        <taxon>Araneomorphae</taxon>
        <taxon>Entelegynae</taxon>
        <taxon>Araneoidea</taxon>
        <taxon>Araneidae</taxon>
        <taxon>Araneus</taxon>
    </lineage>
</organism>
<protein>
    <submittedName>
        <fullName evidence="2">Uncharacterized protein</fullName>
    </submittedName>
</protein>
<keyword evidence="3" id="KW-1185">Reference proteome</keyword>
<feature type="compositionally biased region" description="Polar residues" evidence="1">
    <location>
        <begin position="74"/>
        <end position="86"/>
    </location>
</feature>
<sequence>MSNDSCKSDVILSPKETAEAIDFYFFMEASFYKVKEKNEGRALYYVKKKATCGLFWDGPPNFEPWSDDEDDTWAGTSSPNFHSTPTGERLATTYDLACSRPLHAADPQWNRVSNLEPSGPKAETLPLDHRSLK</sequence>
<evidence type="ECO:0000256" key="1">
    <source>
        <dbReference type="SAM" id="MobiDB-lite"/>
    </source>
</evidence>
<dbReference type="EMBL" id="BGPR01000007">
    <property type="protein sequence ID" value="GBL75401.1"/>
    <property type="molecule type" value="Genomic_DNA"/>
</dbReference>
<comment type="caution">
    <text evidence="2">The sequence shown here is derived from an EMBL/GenBank/DDBJ whole genome shotgun (WGS) entry which is preliminary data.</text>
</comment>
<proteinExistence type="predicted"/>
<evidence type="ECO:0000313" key="2">
    <source>
        <dbReference type="EMBL" id="GBL75401.1"/>
    </source>
</evidence>
<dbReference type="AlphaFoldDB" id="A0A4Y2A6B4"/>
<name>A0A4Y2A6B4_ARAVE</name>
<feature type="region of interest" description="Disordered" evidence="1">
    <location>
        <begin position="109"/>
        <end position="133"/>
    </location>
</feature>
<dbReference type="Proteomes" id="UP000499080">
    <property type="component" value="Unassembled WGS sequence"/>
</dbReference>
<accession>A0A4Y2A6B4</accession>
<feature type="region of interest" description="Disordered" evidence="1">
    <location>
        <begin position="66"/>
        <end position="87"/>
    </location>
</feature>
<gene>
    <name evidence="2" type="ORF">AVEN_194593_1</name>
</gene>
<reference evidence="2 3" key="1">
    <citation type="journal article" date="2019" name="Sci. Rep.">
        <title>Orb-weaving spider Araneus ventricosus genome elucidates the spidroin gene catalogue.</title>
        <authorList>
            <person name="Kono N."/>
            <person name="Nakamura H."/>
            <person name="Ohtoshi R."/>
            <person name="Moran D.A.P."/>
            <person name="Shinohara A."/>
            <person name="Yoshida Y."/>
            <person name="Fujiwara M."/>
            <person name="Mori M."/>
            <person name="Tomita M."/>
            <person name="Arakawa K."/>
        </authorList>
    </citation>
    <scope>NUCLEOTIDE SEQUENCE [LARGE SCALE GENOMIC DNA]</scope>
</reference>